<name>A0A7W8KET8_9DEIO</name>
<dbReference type="AlphaFoldDB" id="A0A7W8KET8"/>
<sequence>MMRTVLRLRQLTEQFWFIPAVMTVLAVVLAELGVEVEETYGVPYTLHFVYGGGGTGARSVLSAVASSSIGVAGTVFSITIAALSYAAGSMGPRLLDNFTRDRGNQITLGVFIATFAFSLYSLRAVSGTEDVPFVPHYNVTGAMLLALASVAALVYYLAHVTSSINMTRVVNLLRDDLTRTLEGATQEREGDGHPNASPPPETFWESGAVLRAPSGGYLQLLDVEALTRAATRADAAVRLYVRVGDYVFPNSVIARGVPHLPAGVVDALTVGPTRTTGQDLEYSVRQLAEVAARALSPGTNDPVTAIDVIDRFGDALCTLESREWPGGTVYVDGQLRLVRPVTDYAGLLDGMFHMIRQYGKGAPAVVLRVLEVLRNVADCTPDPARQRELRRHADLVREDAAANIENASDRRDVQDRYDAFLGSLREGPADER</sequence>
<feature type="transmembrane region" description="Helical" evidence="2">
    <location>
        <begin position="106"/>
        <end position="125"/>
    </location>
</feature>
<evidence type="ECO:0000256" key="1">
    <source>
        <dbReference type="SAM" id="MobiDB-lite"/>
    </source>
</evidence>
<keyword evidence="2" id="KW-0472">Membrane</keyword>
<dbReference type="Pfam" id="PF10011">
    <property type="entry name" value="DUF2254"/>
    <property type="match status" value="1"/>
</dbReference>
<feature type="transmembrane region" description="Helical" evidence="2">
    <location>
        <begin position="137"/>
        <end position="158"/>
    </location>
</feature>
<proteinExistence type="predicted"/>
<dbReference type="InterPro" id="IPR018723">
    <property type="entry name" value="DUF2254_membrane"/>
</dbReference>
<evidence type="ECO:0000256" key="2">
    <source>
        <dbReference type="SAM" id="Phobius"/>
    </source>
</evidence>
<gene>
    <name evidence="3" type="ORF">HNQ07_002336</name>
</gene>
<comment type="caution">
    <text evidence="3">The sequence shown here is derived from an EMBL/GenBank/DDBJ whole genome shotgun (WGS) entry which is preliminary data.</text>
</comment>
<dbReference type="EMBL" id="JACHFK010000005">
    <property type="protein sequence ID" value="MBB5376872.1"/>
    <property type="molecule type" value="Genomic_DNA"/>
</dbReference>
<evidence type="ECO:0000313" key="4">
    <source>
        <dbReference type="Proteomes" id="UP000539473"/>
    </source>
</evidence>
<organism evidence="3 4">
    <name type="scientific">Deinococcus metalli</name>
    <dbReference type="NCBI Taxonomy" id="1141878"/>
    <lineage>
        <taxon>Bacteria</taxon>
        <taxon>Thermotogati</taxon>
        <taxon>Deinococcota</taxon>
        <taxon>Deinococci</taxon>
        <taxon>Deinococcales</taxon>
        <taxon>Deinococcaceae</taxon>
        <taxon>Deinococcus</taxon>
    </lineage>
</organism>
<feature type="transmembrane region" description="Helical" evidence="2">
    <location>
        <begin position="15"/>
        <end position="34"/>
    </location>
</feature>
<feature type="transmembrane region" description="Helical" evidence="2">
    <location>
        <begin position="60"/>
        <end position="85"/>
    </location>
</feature>
<protein>
    <submittedName>
        <fullName evidence="3">Putative membrane protein</fullName>
    </submittedName>
</protein>
<feature type="compositionally biased region" description="Basic and acidic residues" evidence="1">
    <location>
        <begin position="183"/>
        <end position="192"/>
    </location>
</feature>
<accession>A0A7W8KET8</accession>
<evidence type="ECO:0000313" key="3">
    <source>
        <dbReference type="EMBL" id="MBB5376872.1"/>
    </source>
</evidence>
<reference evidence="3 4" key="1">
    <citation type="submission" date="2020-08" db="EMBL/GenBank/DDBJ databases">
        <title>Genomic Encyclopedia of Type Strains, Phase IV (KMG-IV): sequencing the most valuable type-strain genomes for metagenomic binning, comparative biology and taxonomic classification.</title>
        <authorList>
            <person name="Goeker M."/>
        </authorList>
    </citation>
    <scope>NUCLEOTIDE SEQUENCE [LARGE SCALE GENOMIC DNA]</scope>
    <source>
        <strain evidence="3 4">DSM 27521</strain>
    </source>
</reference>
<dbReference type="Proteomes" id="UP000539473">
    <property type="component" value="Unassembled WGS sequence"/>
</dbReference>
<feature type="region of interest" description="Disordered" evidence="1">
    <location>
        <begin position="183"/>
        <end position="202"/>
    </location>
</feature>
<keyword evidence="2" id="KW-1133">Transmembrane helix</keyword>
<keyword evidence="2" id="KW-0812">Transmembrane</keyword>